<gene>
    <name evidence="1" type="ORF">ICC18_23540</name>
</gene>
<sequence>MSICNCEQCGQVIITNNEKRCKSCSQLQLMDTRKVKDFVRSNPRATILEVYHQTGVSLQTIKELLRA</sequence>
<dbReference type="RefSeq" id="WP_188176863.1">
    <property type="nucleotide sequence ID" value="NZ_JACVVD010000009.1"/>
</dbReference>
<evidence type="ECO:0000313" key="2">
    <source>
        <dbReference type="Proteomes" id="UP000650466"/>
    </source>
</evidence>
<dbReference type="EMBL" id="JACVVD010000009">
    <property type="protein sequence ID" value="MBD0383089.1"/>
    <property type="molecule type" value="Genomic_DNA"/>
</dbReference>
<name>A0A926KS60_9BACL</name>
<comment type="caution">
    <text evidence="1">The sequence shown here is derived from an EMBL/GenBank/DDBJ whole genome shotgun (WGS) entry which is preliminary data.</text>
</comment>
<evidence type="ECO:0008006" key="3">
    <source>
        <dbReference type="Google" id="ProtNLM"/>
    </source>
</evidence>
<keyword evidence="2" id="KW-1185">Reference proteome</keyword>
<dbReference type="AlphaFoldDB" id="A0A926KS60"/>
<proteinExistence type="predicted"/>
<protein>
    <recommendedName>
        <fullName evidence="3">Flagellar protein</fullName>
    </recommendedName>
</protein>
<dbReference type="Proteomes" id="UP000650466">
    <property type="component" value="Unassembled WGS sequence"/>
</dbReference>
<evidence type="ECO:0000313" key="1">
    <source>
        <dbReference type="EMBL" id="MBD0383089.1"/>
    </source>
</evidence>
<organism evidence="1 2">
    <name type="scientific">Paenibacillus sedimenti</name>
    <dbReference type="NCBI Taxonomy" id="2770274"/>
    <lineage>
        <taxon>Bacteria</taxon>
        <taxon>Bacillati</taxon>
        <taxon>Bacillota</taxon>
        <taxon>Bacilli</taxon>
        <taxon>Bacillales</taxon>
        <taxon>Paenibacillaceae</taxon>
        <taxon>Paenibacillus</taxon>
    </lineage>
</organism>
<reference evidence="1" key="1">
    <citation type="submission" date="2020-09" db="EMBL/GenBank/DDBJ databases">
        <title>Draft Genome Sequence of Paenibacillus sp. WST5.</title>
        <authorList>
            <person name="Bao Z."/>
        </authorList>
    </citation>
    <scope>NUCLEOTIDE SEQUENCE</scope>
    <source>
        <strain evidence="1">WST5</strain>
    </source>
</reference>
<accession>A0A926KS60</accession>